<sequence>MKILWISHLVPYPPKGGVLQRSYNLLKEVCKQHDVTLFAFNQSSFLNKSLPYEDDPIGKSVLELEKFVDSVHVMEIPKEKIKFGGHWIALKSLLSGSCYTMDWLNSTAAARTLSTLVDRNSFDAVHVDTISLCVYWEIFSHLPTVLNHHNFESEMLIERSRSEKNPLKRFYFRKEGERLSRVERRYCESASLNICCSDDDSKGMKKMFSKGCFVTIPNGVDRSYFYPSKNIFKNKNSAVIVGGLSWYPNRNAVEFFMNDIWPVLKARLPDFRVDIIGRDPTNEMVEFAQKEDNLHIHGFVDDVREYLWKAEFYLCPIKVGGGTKLKILDALASGCCIIADPFACKGINVTNGKDIVFAESASDYVERIIELINCPNEIRSIEENGPRLIAELYDYQEIGNRYCKYISDVSST</sequence>
<dbReference type="GO" id="GO:0016757">
    <property type="term" value="F:glycosyltransferase activity"/>
    <property type="evidence" value="ECO:0007669"/>
    <property type="project" value="UniProtKB-KW"/>
</dbReference>
<dbReference type="Pfam" id="PF13439">
    <property type="entry name" value="Glyco_transf_4"/>
    <property type="match status" value="1"/>
</dbReference>
<keyword evidence="4" id="KW-1185">Reference proteome</keyword>
<keyword evidence="1 3" id="KW-0808">Transferase</keyword>
<dbReference type="PANTHER" id="PTHR46401">
    <property type="entry name" value="GLYCOSYLTRANSFERASE WBBK-RELATED"/>
    <property type="match status" value="1"/>
</dbReference>
<comment type="caution">
    <text evidence="3">The sequence shown here is derived from an EMBL/GenBank/DDBJ whole genome shotgun (WGS) entry which is preliminary data.</text>
</comment>
<dbReference type="RefSeq" id="WP_302910105.1">
    <property type="nucleotide sequence ID" value="NZ_JAUMIS010000002.1"/>
</dbReference>
<keyword evidence="3" id="KW-0328">Glycosyltransferase</keyword>
<dbReference type="EMBL" id="JAUMIS010000002">
    <property type="protein sequence ID" value="MDO3722415.1"/>
    <property type="molecule type" value="Genomic_DNA"/>
</dbReference>
<proteinExistence type="predicted"/>
<dbReference type="InterPro" id="IPR028098">
    <property type="entry name" value="Glyco_trans_4-like_N"/>
</dbReference>
<dbReference type="SUPFAM" id="SSF53756">
    <property type="entry name" value="UDP-Glycosyltransferase/glycogen phosphorylase"/>
    <property type="match status" value="1"/>
</dbReference>
<evidence type="ECO:0000256" key="1">
    <source>
        <dbReference type="ARBA" id="ARBA00022679"/>
    </source>
</evidence>
<feature type="domain" description="Glycosyltransferase subfamily 4-like N-terminal" evidence="2">
    <location>
        <begin position="16"/>
        <end position="222"/>
    </location>
</feature>
<evidence type="ECO:0000313" key="4">
    <source>
        <dbReference type="Proteomes" id="UP001168640"/>
    </source>
</evidence>
<reference evidence="3" key="1">
    <citation type="submission" date="2023-07" db="EMBL/GenBank/DDBJ databases">
        <title>Marinobacter sp. chi1 genome sequencing and assembly.</title>
        <authorList>
            <person name="Park S."/>
        </authorList>
    </citation>
    <scope>NUCLEOTIDE SEQUENCE</scope>
    <source>
        <strain evidence="3">Chi1</strain>
    </source>
</reference>
<evidence type="ECO:0000259" key="2">
    <source>
        <dbReference type="Pfam" id="PF13439"/>
    </source>
</evidence>
<dbReference type="Proteomes" id="UP001168640">
    <property type="component" value="Unassembled WGS sequence"/>
</dbReference>
<gene>
    <name evidence="3" type="ORF">QVZ43_11840</name>
</gene>
<dbReference type="Pfam" id="PF13692">
    <property type="entry name" value="Glyco_trans_1_4"/>
    <property type="match status" value="1"/>
</dbReference>
<dbReference type="EC" id="2.4.-.-" evidence="3"/>
<evidence type="ECO:0000313" key="3">
    <source>
        <dbReference type="EMBL" id="MDO3722415.1"/>
    </source>
</evidence>
<accession>A0ABT8W2G5</accession>
<dbReference type="PANTHER" id="PTHR46401:SF2">
    <property type="entry name" value="GLYCOSYLTRANSFERASE WBBK-RELATED"/>
    <property type="match status" value="1"/>
</dbReference>
<dbReference type="CDD" id="cd03801">
    <property type="entry name" value="GT4_PimA-like"/>
    <property type="match status" value="1"/>
</dbReference>
<name>A0ABT8W2G5_9GAMM</name>
<dbReference type="Gene3D" id="3.40.50.2000">
    <property type="entry name" value="Glycogen Phosphorylase B"/>
    <property type="match status" value="2"/>
</dbReference>
<protein>
    <submittedName>
        <fullName evidence="3">Glycosyltransferase family 4 protein</fullName>
        <ecNumber evidence="3">2.4.-.-</ecNumber>
    </submittedName>
</protein>
<organism evidence="3 4">
    <name type="scientific">Marinobacter suaedae</name>
    <dbReference type="NCBI Taxonomy" id="3057675"/>
    <lineage>
        <taxon>Bacteria</taxon>
        <taxon>Pseudomonadati</taxon>
        <taxon>Pseudomonadota</taxon>
        <taxon>Gammaproteobacteria</taxon>
        <taxon>Pseudomonadales</taxon>
        <taxon>Marinobacteraceae</taxon>
        <taxon>Marinobacter</taxon>
    </lineage>
</organism>